<dbReference type="Proteomes" id="UP000230002">
    <property type="component" value="Unassembled WGS sequence"/>
</dbReference>
<evidence type="ECO:0000313" key="1">
    <source>
        <dbReference type="EMBL" id="PIL24224.1"/>
    </source>
</evidence>
<dbReference type="OrthoDB" id="3256525at2759"/>
<name>A0A2G8RRT4_9APHY</name>
<organism evidence="1 2">
    <name type="scientific">Ganoderma sinense ZZ0214-1</name>
    <dbReference type="NCBI Taxonomy" id="1077348"/>
    <lineage>
        <taxon>Eukaryota</taxon>
        <taxon>Fungi</taxon>
        <taxon>Dikarya</taxon>
        <taxon>Basidiomycota</taxon>
        <taxon>Agaricomycotina</taxon>
        <taxon>Agaricomycetes</taxon>
        <taxon>Polyporales</taxon>
        <taxon>Polyporaceae</taxon>
        <taxon>Ganoderma</taxon>
    </lineage>
</organism>
<accession>A0A2G8RRT4</accession>
<keyword evidence="2" id="KW-1185">Reference proteome</keyword>
<dbReference type="SUPFAM" id="SSF52047">
    <property type="entry name" value="RNI-like"/>
    <property type="match status" value="1"/>
</dbReference>
<protein>
    <recommendedName>
        <fullName evidence="3">F-box domain-containing protein</fullName>
    </recommendedName>
</protein>
<evidence type="ECO:0008006" key="3">
    <source>
        <dbReference type="Google" id="ProtNLM"/>
    </source>
</evidence>
<reference evidence="1 2" key="1">
    <citation type="journal article" date="2015" name="Sci. Rep.">
        <title>Chromosome-level genome map provides insights into diverse defense mechanisms in the medicinal fungus Ganoderma sinense.</title>
        <authorList>
            <person name="Zhu Y."/>
            <person name="Xu J."/>
            <person name="Sun C."/>
            <person name="Zhou S."/>
            <person name="Xu H."/>
            <person name="Nelson D.R."/>
            <person name="Qian J."/>
            <person name="Song J."/>
            <person name="Luo H."/>
            <person name="Xiang L."/>
            <person name="Li Y."/>
            <person name="Xu Z."/>
            <person name="Ji A."/>
            <person name="Wang L."/>
            <person name="Lu S."/>
            <person name="Hayward A."/>
            <person name="Sun W."/>
            <person name="Li X."/>
            <person name="Schwartz D.C."/>
            <person name="Wang Y."/>
            <person name="Chen S."/>
        </authorList>
    </citation>
    <scope>NUCLEOTIDE SEQUENCE [LARGE SCALE GENOMIC DNA]</scope>
    <source>
        <strain evidence="1 2">ZZ0214-1</strain>
    </source>
</reference>
<proteinExistence type="predicted"/>
<comment type="caution">
    <text evidence="1">The sequence shown here is derived from an EMBL/GenBank/DDBJ whole genome shotgun (WGS) entry which is preliminary data.</text>
</comment>
<gene>
    <name evidence="1" type="ORF">GSI_13977</name>
</gene>
<sequence length="416" mass="46231">MAGDDPDRSQPKLPPEIWLKVFDHATDIPGAYTCDDGQALLAYAADQHGIALHSRHRGVTNTMLSASLVCKAWTPMAAEFLFRYLLVKSGDHAVKIATTLDNLANNPLRSSTPGRFTHRLELFLEGVHQWKTSHTAALAFILSHCLNIRIFSTAFMSVDAPYDSQQFMNTMRLVGLRSNIRRLELKGNDALFWEVLPALALHLESLVLIPLYSRRTRSELTFPNLRTFVLSDRWAIPLDSSAISGPPFRMPVLRALHLSPNSPTDSDFFRTVADQLEYLSTGGNASLTPALCDILNSLVEWTLSIALFVSISPADLPSTLRAINLDGGLTGFPLGQFAVWVAKRRPPALTTIRFLLPFKRRSCDVTQGTLRVVKFFVEICMKRDIQVELARGVDQHTSRSYAPATIELLAAALVDH</sequence>
<dbReference type="InterPro" id="IPR032675">
    <property type="entry name" value="LRR_dom_sf"/>
</dbReference>
<dbReference type="EMBL" id="AYKW01000067">
    <property type="protein sequence ID" value="PIL24224.1"/>
    <property type="molecule type" value="Genomic_DNA"/>
</dbReference>
<dbReference type="AlphaFoldDB" id="A0A2G8RRT4"/>
<evidence type="ECO:0000313" key="2">
    <source>
        <dbReference type="Proteomes" id="UP000230002"/>
    </source>
</evidence>
<dbReference type="Gene3D" id="3.80.10.10">
    <property type="entry name" value="Ribonuclease Inhibitor"/>
    <property type="match status" value="1"/>
</dbReference>